<comment type="caution">
    <text evidence="4">The sequence shown here is derived from an EMBL/GenBank/DDBJ whole genome shotgun (WGS) entry which is preliminary data.</text>
</comment>
<keyword evidence="2" id="KW-0812">Transmembrane</keyword>
<evidence type="ECO:0000313" key="5">
    <source>
        <dbReference type="Proteomes" id="UP000541636"/>
    </source>
</evidence>
<keyword evidence="2" id="KW-1133">Transmembrane helix</keyword>
<name>A0A846ZQL3_9GAMM</name>
<proteinExistence type="predicted"/>
<organism evidence="4 5">
    <name type="scientific">Oleiagrimonas citrea</name>
    <dbReference type="NCBI Taxonomy" id="1665687"/>
    <lineage>
        <taxon>Bacteria</taxon>
        <taxon>Pseudomonadati</taxon>
        <taxon>Pseudomonadota</taxon>
        <taxon>Gammaproteobacteria</taxon>
        <taxon>Lysobacterales</taxon>
        <taxon>Rhodanobacteraceae</taxon>
        <taxon>Oleiagrimonas</taxon>
    </lineage>
</organism>
<sequence>MSSAEAEPSFGCHLRAVREEQGLSLQDCAQALHLPARLLEKLEQDNYAGIDYSVYLRSYLSKYAAYVGMGSQEIEDQLERLRPRQPELITTSPLSGWQRTIDRYSSAATYVVLTAVIVAPLIWLGLNGVLKRDIAQLAPLDAAPVNAQSTALASTAVAASGGHEKAPAPGGNVSGLVPPTPPSEKPLMASIAPFSAMEASKKARVTTSAAAPPQTSAATHLTLKLRHDSWVEITDTNGKRLEYGLLPAGTDKSYRSTHPLEVRIGNADGANVAVDGKPLSLGKFQRANVAHFNVADGGAVRPASG</sequence>
<accession>A0A846ZQL3</accession>
<feature type="region of interest" description="Disordered" evidence="1">
    <location>
        <begin position="161"/>
        <end position="185"/>
    </location>
</feature>
<evidence type="ECO:0000256" key="1">
    <source>
        <dbReference type="SAM" id="MobiDB-lite"/>
    </source>
</evidence>
<protein>
    <submittedName>
        <fullName evidence="4">Helix-turn-helix domain-containing protein</fullName>
    </submittedName>
</protein>
<evidence type="ECO:0000313" key="4">
    <source>
        <dbReference type="EMBL" id="NKZ40212.1"/>
    </source>
</evidence>
<feature type="domain" description="Cytoskeleton protein RodZ-like C-terminal" evidence="3">
    <location>
        <begin position="222"/>
        <end position="292"/>
    </location>
</feature>
<reference evidence="4 5" key="1">
    <citation type="journal article" date="2017" name="Int. J. Syst. Evol. Microbiol.">
        <title>Oleiagrimonas citrea sp. nov., a marine bacterium isolated from tidal flat sediment and emended description of the genus Oleiagrimonas Fang et al. 2015 and Oleiagrimonas soli.</title>
        <authorList>
            <person name="Yang S.H."/>
            <person name="Seo H.S."/>
            <person name="Seong C.N."/>
            <person name="Kwon K.K."/>
        </authorList>
    </citation>
    <scope>NUCLEOTIDE SEQUENCE [LARGE SCALE GENOMIC DNA]</scope>
    <source>
        <strain evidence="4 5">MEBiC09124</strain>
    </source>
</reference>
<evidence type="ECO:0000259" key="3">
    <source>
        <dbReference type="Pfam" id="PF13464"/>
    </source>
</evidence>
<dbReference type="InterPro" id="IPR050400">
    <property type="entry name" value="Bact_Cytoskel_RodZ"/>
</dbReference>
<dbReference type="Gene3D" id="1.10.260.40">
    <property type="entry name" value="lambda repressor-like DNA-binding domains"/>
    <property type="match status" value="1"/>
</dbReference>
<dbReference type="InterPro" id="IPR025194">
    <property type="entry name" value="RodZ-like_C"/>
</dbReference>
<dbReference type="AlphaFoldDB" id="A0A846ZQL3"/>
<dbReference type="Proteomes" id="UP000541636">
    <property type="component" value="Unassembled WGS sequence"/>
</dbReference>
<dbReference type="EMBL" id="JAAZQD010000007">
    <property type="protein sequence ID" value="NKZ40212.1"/>
    <property type="molecule type" value="Genomic_DNA"/>
</dbReference>
<dbReference type="Pfam" id="PF13413">
    <property type="entry name" value="HTH_25"/>
    <property type="match status" value="1"/>
</dbReference>
<dbReference type="InterPro" id="IPR010982">
    <property type="entry name" value="Lambda_DNA-bd_dom_sf"/>
</dbReference>
<feature type="transmembrane region" description="Helical" evidence="2">
    <location>
        <begin position="107"/>
        <end position="126"/>
    </location>
</feature>
<dbReference type="GO" id="GO:0003677">
    <property type="term" value="F:DNA binding"/>
    <property type="evidence" value="ECO:0007669"/>
    <property type="project" value="InterPro"/>
</dbReference>
<dbReference type="Pfam" id="PF13464">
    <property type="entry name" value="RodZ_C"/>
    <property type="match status" value="1"/>
</dbReference>
<keyword evidence="2" id="KW-0472">Membrane</keyword>
<keyword evidence="5" id="KW-1185">Reference proteome</keyword>
<dbReference type="PANTHER" id="PTHR34475:SF1">
    <property type="entry name" value="CYTOSKELETON PROTEIN RODZ"/>
    <property type="match status" value="1"/>
</dbReference>
<gene>
    <name evidence="4" type="ORF">HF690_14725</name>
</gene>
<evidence type="ECO:0000256" key="2">
    <source>
        <dbReference type="SAM" id="Phobius"/>
    </source>
</evidence>
<dbReference type="PANTHER" id="PTHR34475">
    <property type="match status" value="1"/>
</dbReference>